<name>A0A2S2KNU5_9ARCH</name>
<gene>
    <name evidence="1" type="ORF">NZNM25_01310</name>
</gene>
<organism evidence="1 2">
    <name type="scientific">Nitrosopumilus zosterae</name>
    <dbReference type="NCBI Taxonomy" id="718286"/>
    <lineage>
        <taxon>Archaea</taxon>
        <taxon>Nitrososphaerota</taxon>
        <taxon>Nitrososphaeria</taxon>
        <taxon>Nitrosopumilales</taxon>
        <taxon>Nitrosopumilaceae</taxon>
        <taxon>Nitrosopumilus</taxon>
    </lineage>
</organism>
<keyword evidence="2" id="KW-1185">Reference proteome</keyword>
<dbReference type="AlphaFoldDB" id="A0A2S2KNU5"/>
<accession>A0A2S2KNU5</accession>
<proteinExistence type="predicted"/>
<reference evidence="1 2" key="1">
    <citation type="submission" date="2018-05" db="EMBL/GenBank/DDBJ databases">
        <title>genome sequencing of Nitrosopumilus sp. NM25.</title>
        <authorList>
            <person name="Mori K."/>
            <person name="Nakagawa T."/>
        </authorList>
    </citation>
    <scope>NUCLEOTIDE SEQUENCE [LARGE SCALE GENOMIC DNA]</scope>
    <source>
        <strain evidence="1 2">NM25</strain>
    </source>
</reference>
<evidence type="ECO:0000313" key="2">
    <source>
        <dbReference type="Proteomes" id="UP000245829"/>
    </source>
</evidence>
<dbReference type="EMBL" id="BGKI01000001">
    <property type="protein sequence ID" value="GBH33340.1"/>
    <property type="molecule type" value="Genomic_DNA"/>
</dbReference>
<comment type="caution">
    <text evidence="1">The sequence shown here is derived from an EMBL/GenBank/DDBJ whole genome shotgun (WGS) entry which is preliminary data.</text>
</comment>
<evidence type="ECO:0000313" key="1">
    <source>
        <dbReference type="EMBL" id="GBH33340.1"/>
    </source>
</evidence>
<protein>
    <submittedName>
        <fullName evidence="1">Uncharacterized protein</fullName>
    </submittedName>
</protein>
<dbReference type="Proteomes" id="UP000245829">
    <property type="component" value="Unassembled WGS sequence"/>
</dbReference>
<sequence>MFENLIKIVVNGMNMTDDKNEIEKLIDTMISSGDDLVGNLKNILPDSLAESVVMFHESNVSNLKKIRAFLNK</sequence>